<dbReference type="EMBL" id="MQUC01000003">
    <property type="protein sequence ID" value="PRP68139.1"/>
    <property type="molecule type" value="Genomic_DNA"/>
</dbReference>
<comment type="caution">
    <text evidence="1">The sequence shown here is derived from an EMBL/GenBank/DDBJ whole genome shotgun (WGS) entry which is preliminary data.</text>
</comment>
<keyword evidence="2" id="KW-1185">Reference proteome</keyword>
<sequence>MIGSQSFAQKRFDGPYQIQNVKGIATFNYVVQEGDTLKTGDFTFTNEQQTDLKPVRIKGQFKDNKPSGSWEYSYGEFVPLDRQELVGLSYVTKLDGFKKSINGNYENGLPEGSWIIAIDSVKNSEIAGNHYRSEITYENGVPQRSFRIDVPDQFMIGRLLRDGRAHDTWTLFSKDGISEDENWTFANGLLTELNIKTSDSKDKQFYFDYNETNKMVTIPLDRHYLDIMELRLQRRDTVHFFDHGLSTLLKQNSTYLHEIEGQMQDIGAAVKLATGTVKVPLYELTNKERKTLDRIAAIYDKSRDAAVSIRTNSQLNLARLTDQQTALLYNAIVTIDTTNLKTLGKLSRLHGEEVTQHILRKELINGLWPLGLPDTTIKTIDTANVQQVYRHNISSSYNRFDFALDDVEELARFSYEVIKEIQGQLNVKTTAIKRKPLYLSEEDKLVAESTVFKEMIDSLATIQREDIAKTLRAMQKNTEKQLTQYVKMPENDEKLNRAKQLTACINNKKLLINTLVNIPNRQEALKKKYTEDVYVIFTATFMEEQVKKRITKAYEDYLLPYLLQQVQDGLECGSYQEWIEQYETLNSKLTTLRDEDTQRLERRLKREEDPQEILKLLGV</sequence>
<accession>A0A2S9WXE2</accession>
<organism evidence="1 2">
    <name type="scientific">Nonlabens agnitus</name>
    <dbReference type="NCBI Taxonomy" id="870484"/>
    <lineage>
        <taxon>Bacteria</taxon>
        <taxon>Pseudomonadati</taxon>
        <taxon>Bacteroidota</taxon>
        <taxon>Flavobacteriia</taxon>
        <taxon>Flavobacteriales</taxon>
        <taxon>Flavobacteriaceae</taxon>
        <taxon>Nonlabens</taxon>
    </lineage>
</organism>
<reference evidence="1 2" key="1">
    <citation type="submission" date="2016-11" db="EMBL/GenBank/DDBJ databases">
        <title>Trade-off between light-utilization and light-protection in marine flavobacteria.</title>
        <authorList>
            <person name="Kumagai Y."/>
        </authorList>
    </citation>
    <scope>NUCLEOTIDE SEQUENCE [LARGE SCALE GENOMIC DNA]</scope>
    <source>
        <strain evidence="1 2">JCM 17109</strain>
    </source>
</reference>
<protein>
    <submittedName>
        <fullName evidence="1">Uncharacterized protein</fullName>
    </submittedName>
</protein>
<dbReference type="Proteomes" id="UP000239532">
    <property type="component" value="Unassembled WGS sequence"/>
</dbReference>
<dbReference type="SUPFAM" id="SSF82185">
    <property type="entry name" value="Histone H3 K4-specific methyltransferase SET7/9 N-terminal domain"/>
    <property type="match status" value="1"/>
</dbReference>
<name>A0A2S9WXE2_9FLAO</name>
<gene>
    <name evidence="1" type="ORF">BST86_14090</name>
</gene>
<dbReference type="AlphaFoldDB" id="A0A2S9WXE2"/>
<evidence type="ECO:0000313" key="2">
    <source>
        <dbReference type="Proteomes" id="UP000239532"/>
    </source>
</evidence>
<proteinExistence type="predicted"/>
<evidence type="ECO:0000313" key="1">
    <source>
        <dbReference type="EMBL" id="PRP68139.1"/>
    </source>
</evidence>